<dbReference type="PANTHER" id="PTHR43798:SF5">
    <property type="entry name" value="MONOACYLGLYCEROL LIPASE ABHD6"/>
    <property type="match status" value="1"/>
</dbReference>
<comment type="caution">
    <text evidence="1">The sequence shown here is derived from an EMBL/GenBank/DDBJ whole genome shotgun (WGS) entry which is preliminary data.</text>
</comment>
<dbReference type="EMBL" id="JYNV01000333">
    <property type="protein sequence ID" value="KZM18334.1"/>
    <property type="molecule type" value="Genomic_DNA"/>
</dbReference>
<evidence type="ECO:0000313" key="2">
    <source>
        <dbReference type="Proteomes" id="UP000076837"/>
    </source>
</evidence>
<gene>
    <name evidence="1" type="ORF">ST47_g10488</name>
</gene>
<dbReference type="Pfam" id="PF12146">
    <property type="entry name" value="Hydrolase_4"/>
    <property type="match status" value="1"/>
</dbReference>
<dbReference type="GO" id="GO:0047372">
    <property type="term" value="F:monoacylglycerol lipase activity"/>
    <property type="evidence" value="ECO:0007669"/>
    <property type="project" value="TreeGrafter"/>
</dbReference>
<protein>
    <submittedName>
        <fullName evidence="1">Uncharacterized protein</fullName>
    </submittedName>
</protein>
<dbReference type="GO" id="GO:0016020">
    <property type="term" value="C:membrane"/>
    <property type="evidence" value="ECO:0007669"/>
    <property type="project" value="TreeGrafter"/>
</dbReference>
<reference evidence="1 2" key="1">
    <citation type="journal article" date="2016" name="Sci. Rep.">
        <title>Draft genome sequencing and secretome analysis of fungal phytopathogen Ascochyta rabiei provides insight into the necrotrophic effector repertoire.</title>
        <authorList>
            <person name="Verma S."/>
            <person name="Gazara R.K."/>
            <person name="Nizam S."/>
            <person name="Parween S."/>
            <person name="Chattopadhyay D."/>
            <person name="Verma P.K."/>
        </authorList>
    </citation>
    <scope>NUCLEOTIDE SEQUENCE [LARGE SCALE GENOMIC DNA]</scope>
    <source>
        <strain evidence="1 2">ArDII</strain>
    </source>
</reference>
<dbReference type="Gene3D" id="3.40.50.1820">
    <property type="entry name" value="alpha/beta hydrolase"/>
    <property type="match status" value="1"/>
</dbReference>
<sequence>MPFLTISNKKIHYADLKPEGKDVLETFIFMHGLGSSQNYYHAVAERLRANGFRCIIFDNTGAGRSPYTGTGSSIQSLGDDVIGILDALEVPKAVVVGHSMGGIVVAHLAAERSDRVVAAILIGPVYPNEGAVPVFEKRIEAVQKDGMQPMADTVPQAAVGSKASPLASAFIRELLLGQDPAGYCSNCRVIINAKPPSYSKISIPILILAGEEDKSAPLEGCKKMFEEMGTSEKRLEVMKGVGHWHCLEAFEEVAKLIEGFYHEIQ</sequence>
<keyword evidence="2" id="KW-1185">Reference proteome</keyword>
<organism evidence="1 2">
    <name type="scientific">Didymella rabiei</name>
    <name type="common">Chickpea ascochyta blight fungus</name>
    <name type="synonym">Mycosphaerella rabiei</name>
    <dbReference type="NCBI Taxonomy" id="5454"/>
    <lineage>
        <taxon>Eukaryota</taxon>
        <taxon>Fungi</taxon>
        <taxon>Dikarya</taxon>
        <taxon>Ascomycota</taxon>
        <taxon>Pezizomycotina</taxon>
        <taxon>Dothideomycetes</taxon>
        <taxon>Pleosporomycetidae</taxon>
        <taxon>Pleosporales</taxon>
        <taxon>Pleosporineae</taxon>
        <taxon>Didymellaceae</taxon>
        <taxon>Ascochyta</taxon>
    </lineage>
</organism>
<name>A0A162VAZ7_DIDRA</name>
<accession>A0A162VAZ7</accession>
<dbReference type="PANTHER" id="PTHR43798">
    <property type="entry name" value="MONOACYLGLYCEROL LIPASE"/>
    <property type="match status" value="1"/>
</dbReference>
<evidence type="ECO:0000313" key="1">
    <source>
        <dbReference type="EMBL" id="KZM18334.1"/>
    </source>
</evidence>
<dbReference type="InterPro" id="IPR022742">
    <property type="entry name" value="Hydrolase_4"/>
</dbReference>
<dbReference type="InterPro" id="IPR000073">
    <property type="entry name" value="AB_hydrolase_1"/>
</dbReference>
<dbReference type="STRING" id="5454.A0A162VAZ7"/>
<dbReference type="InterPro" id="IPR029058">
    <property type="entry name" value="AB_hydrolase_fold"/>
</dbReference>
<dbReference type="Proteomes" id="UP000076837">
    <property type="component" value="Unassembled WGS sequence"/>
</dbReference>
<dbReference type="AlphaFoldDB" id="A0A162VAZ7"/>
<proteinExistence type="predicted"/>
<dbReference type="InterPro" id="IPR050266">
    <property type="entry name" value="AB_hydrolase_sf"/>
</dbReference>
<dbReference type="GO" id="GO:0046464">
    <property type="term" value="P:acylglycerol catabolic process"/>
    <property type="evidence" value="ECO:0007669"/>
    <property type="project" value="TreeGrafter"/>
</dbReference>
<dbReference type="PRINTS" id="PR00111">
    <property type="entry name" value="ABHYDROLASE"/>
</dbReference>
<dbReference type="OrthoDB" id="408373at2759"/>
<dbReference type="SUPFAM" id="SSF53474">
    <property type="entry name" value="alpha/beta-Hydrolases"/>
    <property type="match status" value="1"/>
</dbReference>